<keyword evidence="2" id="KW-0472">Membrane</keyword>
<dbReference type="Pfam" id="PF09656">
    <property type="entry name" value="PGPGW"/>
    <property type="match status" value="1"/>
</dbReference>
<reference evidence="3 4" key="1">
    <citation type="submission" date="2018-07" db="EMBL/GenBank/DDBJ databases">
        <title>Genome sequence of Rhodococcus rhodnii ATCC 35071 from Rhodnius prolixus.</title>
        <authorList>
            <person name="Patel V."/>
            <person name="Vogel K.J."/>
        </authorList>
    </citation>
    <scope>NUCLEOTIDE SEQUENCE [LARGE SCALE GENOMIC DNA]</scope>
    <source>
        <strain evidence="3 4">ATCC 35071</strain>
    </source>
</reference>
<dbReference type="EMBL" id="QRCM01000001">
    <property type="protein sequence ID" value="TXG91033.1"/>
    <property type="molecule type" value="Genomic_DNA"/>
</dbReference>
<feature type="region of interest" description="Disordered" evidence="1">
    <location>
        <begin position="46"/>
        <end position="65"/>
    </location>
</feature>
<evidence type="ECO:0000313" key="3">
    <source>
        <dbReference type="EMBL" id="TXG91033.1"/>
    </source>
</evidence>
<comment type="caution">
    <text evidence="3">The sequence shown here is derived from an EMBL/GenBank/DDBJ whole genome shotgun (WGS) entry which is preliminary data.</text>
</comment>
<feature type="transmembrane region" description="Helical" evidence="2">
    <location>
        <begin position="170"/>
        <end position="198"/>
    </location>
</feature>
<keyword evidence="2" id="KW-1133">Transmembrane helix</keyword>
<proteinExistence type="predicted"/>
<feature type="transmembrane region" description="Helical" evidence="2">
    <location>
        <begin position="97"/>
        <end position="118"/>
    </location>
</feature>
<dbReference type="InterPro" id="IPR019099">
    <property type="entry name" value="Uncharacterised_PGPGW_TM"/>
</dbReference>
<protein>
    <submittedName>
        <fullName evidence="3">TIGR02611 family protein</fullName>
    </submittedName>
</protein>
<dbReference type="AlphaFoldDB" id="A0A6P2CF09"/>
<feature type="transmembrane region" description="Helical" evidence="2">
    <location>
        <begin position="124"/>
        <end position="142"/>
    </location>
</feature>
<evidence type="ECO:0000256" key="2">
    <source>
        <dbReference type="SAM" id="Phobius"/>
    </source>
</evidence>
<evidence type="ECO:0000313" key="4">
    <source>
        <dbReference type="Proteomes" id="UP000471120"/>
    </source>
</evidence>
<accession>A0A6P2CF09</accession>
<gene>
    <name evidence="3" type="ORF">DW322_13390</name>
</gene>
<evidence type="ECO:0000256" key="1">
    <source>
        <dbReference type="SAM" id="MobiDB-lite"/>
    </source>
</evidence>
<keyword evidence="2" id="KW-0812">Transmembrane</keyword>
<sequence>MSDSAGIRASNRTPKRVFTGLRPGSVTSVSLGDGCATLGTLGHVENGPRTDHVPAPGDDTAERGAAVDGGERSVFRRIGDGIGRRRAAIASNRTLDLTYRAIVGVVGTIVLVVGIIAIPYPGPGWLIVFAGLGILASEFDWAHRILHVVRGKYDTFMAWFGRQSWFVRGLGALGTAAVVVATLWVLGTFGLVGGWVGLHQPWLQSPF</sequence>
<name>A0A6P2CF09_9NOCA</name>
<dbReference type="InterPro" id="IPR013434">
    <property type="entry name" value="CHP02611"/>
</dbReference>
<organism evidence="3 4">
    <name type="scientific">Rhodococcus rhodnii</name>
    <dbReference type="NCBI Taxonomy" id="38312"/>
    <lineage>
        <taxon>Bacteria</taxon>
        <taxon>Bacillati</taxon>
        <taxon>Actinomycetota</taxon>
        <taxon>Actinomycetes</taxon>
        <taxon>Mycobacteriales</taxon>
        <taxon>Nocardiaceae</taxon>
        <taxon>Rhodococcus</taxon>
    </lineage>
</organism>
<dbReference type="NCBIfam" id="TIGR02611">
    <property type="entry name" value="TIGR02611 family protein"/>
    <property type="match status" value="1"/>
</dbReference>
<dbReference type="Proteomes" id="UP000471120">
    <property type="component" value="Unassembled WGS sequence"/>
</dbReference>